<feature type="transmembrane region" description="Helical" evidence="1">
    <location>
        <begin position="20"/>
        <end position="45"/>
    </location>
</feature>
<evidence type="ECO:0000256" key="1">
    <source>
        <dbReference type="SAM" id="Phobius"/>
    </source>
</evidence>
<reference evidence="2 3" key="1">
    <citation type="journal article" date="2012" name="J. Bacteriol.">
        <title>Genome sequence of cold-adapted Pseudomonas mandelii strain JR-1.</title>
        <authorList>
            <person name="Jang S.H."/>
            <person name="Kim J."/>
            <person name="Kim J."/>
            <person name="Hong S."/>
            <person name="Lee C."/>
        </authorList>
    </citation>
    <scope>NUCLEOTIDE SEQUENCE [LARGE SCALE GENOMIC DNA]</scope>
    <source>
        <strain evidence="2 3">JR-1</strain>
        <plasmid evidence="3">Plasmid</plasmid>
    </source>
</reference>
<geneLocation type="plasmid" evidence="3"/>
<dbReference type="HOGENOM" id="CLU_167588_0_0_6"/>
<evidence type="ECO:0000313" key="2">
    <source>
        <dbReference type="EMBL" id="AHZ73273.1"/>
    </source>
</evidence>
<organism evidence="2 3">
    <name type="scientific">Pseudomonas mandelii JR-1</name>
    <dbReference type="NCBI Taxonomy" id="1147786"/>
    <lineage>
        <taxon>Bacteria</taxon>
        <taxon>Pseudomonadati</taxon>
        <taxon>Pseudomonadota</taxon>
        <taxon>Gammaproteobacteria</taxon>
        <taxon>Pseudomonadales</taxon>
        <taxon>Pseudomonadaceae</taxon>
        <taxon>Pseudomonas</taxon>
    </lineage>
</organism>
<keyword evidence="1" id="KW-0812">Transmembrane</keyword>
<proteinExistence type="predicted"/>
<evidence type="ECO:0000313" key="3">
    <source>
        <dbReference type="Proteomes" id="UP000026913"/>
    </source>
</evidence>
<dbReference type="RefSeq" id="WP_010465784.1">
    <property type="nucleotide sequence ID" value="NZ_CP005961.1"/>
</dbReference>
<keyword evidence="1" id="KW-0472">Membrane</keyword>
<dbReference type="Proteomes" id="UP000026913">
    <property type="component" value="Plasmid unnamed"/>
</dbReference>
<keyword evidence="2" id="KW-0614">Plasmid</keyword>
<dbReference type="EMBL" id="CP005961">
    <property type="protein sequence ID" value="AHZ73273.1"/>
    <property type="molecule type" value="Genomic_DNA"/>
</dbReference>
<accession>A0A024ELL4</accession>
<dbReference type="KEGG" id="pman:OU5_P0021"/>
<sequence length="94" mass="10382">MENNSSPHKKPWYAPLAHFAAHSIIGSGIFVIVATPAVALGWLVHTLKEYHVDEFTISVLSVLERTILMVDCALFLSHLAFTALSAFKEMKDGE</sequence>
<gene>
    <name evidence="2" type="ORF">OU5_P0021</name>
</gene>
<name>A0A024ELL4_9PSED</name>
<keyword evidence="1" id="KW-1133">Transmembrane helix</keyword>
<protein>
    <submittedName>
        <fullName evidence="2">Uncharacterized protein</fullName>
    </submittedName>
</protein>
<dbReference type="OrthoDB" id="6990950at2"/>
<dbReference type="AlphaFoldDB" id="A0A024ELL4"/>